<dbReference type="Pfam" id="PF00773">
    <property type="entry name" value="RNB"/>
    <property type="match status" value="1"/>
</dbReference>
<evidence type="ECO:0000259" key="10">
    <source>
        <dbReference type="PROSITE" id="PS50126"/>
    </source>
</evidence>
<dbReference type="EMBL" id="UOFP01000310">
    <property type="protein sequence ID" value="VAW90150.1"/>
    <property type="molecule type" value="Genomic_DNA"/>
</dbReference>
<feature type="compositionally biased region" description="Basic residues" evidence="9">
    <location>
        <begin position="737"/>
        <end position="749"/>
    </location>
</feature>
<evidence type="ECO:0000256" key="5">
    <source>
        <dbReference type="ARBA" id="ARBA00022722"/>
    </source>
</evidence>
<dbReference type="PANTHER" id="PTHR23355:SF9">
    <property type="entry name" value="DIS3-LIKE EXONUCLEASE 2"/>
    <property type="match status" value="1"/>
</dbReference>
<dbReference type="Gene3D" id="2.40.50.140">
    <property type="entry name" value="Nucleic acid-binding proteins"/>
    <property type="match status" value="2"/>
</dbReference>
<dbReference type="CDD" id="cd04471">
    <property type="entry name" value="S1_RNase_R"/>
    <property type="match status" value="1"/>
</dbReference>
<evidence type="ECO:0000256" key="4">
    <source>
        <dbReference type="ARBA" id="ARBA00022490"/>
    </source>
</evidence>
<sequence>MTKQPQTDPHADREACKYDNPIPSREFIMSLIAEVGKPLTRKYLIDEFDLQEPEQIEALRRRLRAMERDGQLLYNRRGAYCLIDQTDLVRGRVAGHPDGFGFLIPDEGGDDLFLSDRQMRQVFHGDRVVAYVSGVDRRGRREGSIVEVLERSQTHVVGRFYIEDSIGFIRPDNKRIAQDILVPVDQYNGAKHGQFVTLEVLSYPSTKREAVGKVTEVLGDHMAPGMEIDVAIRSYGLPEKWPQSVLDEIKKFGDQVPDEAKQGREDIRDLPLVTIDGEDARDFDDAVFCESHGKGWRLLVAIADVSAYVENGSPLDVEARERGNSVYFPERVVPMLPEVLSNGLCSINPKVDRLCMVCEMFITAQGTVRKYRFFEGVMRSHARLTYNKVAAMLVDQDADLRAEYANVLPHVEELHKLYSALDGRRKKRGAIEFDTTETRIIFAEDRKIEKIVPTTRNVAHMMIEECMLAANVSAADYMLTGEIATLYRIHEEPQEKKIEKLKEFLAELGLSLRCRSKPTAGHYTKLLTDIQDRADKHLIQTVMLRSMSQAVYHPDNVGHFGLAYESYAHFTSPIRRYPDLLVHRAIKHLISGKPLSKFAYSTSDMANFGEHCSMTERRADEATRDATDWLKCEYMLDKVEEEFDGIVTSVTGFGLFVEMKDIYIEGLIHITSLADDYFHFDPAKHRLQGERSGISYRLADPVRVRVTRVDLDERKVDFELVPSEADKNALADAPPAKPKRPRRSRKPRHKAEASHEAKPDAPKAEASVEKGEKPSGKSRPKRKRKPKPKQAKSQD</sequence>
<evidence type="ECO:0000256" key="8">
    <source>
        <dbReference type="ARBA" id="ARBA00022884"/>
    </source>
</evidence>
<dbReference type="SMART" id="SM00316">
    <property type="entry name" value="S1"/>
    <property type="match status" value="2"/>
</dbReference>
<dbReference type="SUPFAM" id="SSF50249">
    <property type="entry name" value="Nucleic acid-binding proteins"/>
    <property type="match status" value="4"/>
</dbReference>
<dbReference type="InterPro" id="IPR013668">
    <property type="entry name" value="RNase_R_HTH_12"/>
</dbReference>
<evidence type="ECO:0000256" key="9">
    <source>
        <dbReference type="SAM" id="MobiDB-lite"/>
    </source>
</evidence>
<dbReference type="Pfam" id="PF08206">
    <property type="entry name" value="OB_RNB"/>
    <property type="match status" value="1"/>
</dbReference>
<dbReference type="SMART" id="SM00357">
    <property type="entry name" value="CSP"/>
    <property type="match status" value="2"/>
</dbReference>
<keyword evidence="7" id="KW-0269">Exonuclease</keyword>
<dbReference type="InterPro" id="IPR011805">
    <property type="entry name" value="RNase_R"/>
</dbReference>
<dbReference type="InterPro" id="IPR040476">
    <property type="entry name" value="CSD2"/>
</dbReference>
<proteinExistence type="inferred from homology"/>
<dbReference type="GO" id="GO:0003723">
    <property type="term" value="F:RNA binding"/>
    <property type="evidence" value="ECO:0007669"/>
    <property type="project" value="UniProtKB-KW"/>
</dbReference>
<dbReference type="EC" id="3.1.13.1" evidence="3"/>
<dbReference type="Pfam" id="PF08461">
    <property type="entry name" value="WHD_RNase_R"/>
    <property type="match status" value="1"/>
</dbReference>
<feature type="domain" description="S1 motif" evidence="10">
    <location>
        <begin position="640"/>
        <end position="721"/>
    </location>
</feature>
<dbReference type="InterPro" id="IPR022966">
    <property type="entry name" value="RNase_II/R_CS"/>
</dbReference>
<dbReference type="InterPro" id="IPR013223">
    <property type="entry name" value="RNase_B_OB_dom"/>
</dbReference>
<dbReference type="SMART" id="SM00955">
    <property type="entry name" value="RNB"/>
    <property type="match status" value="1"/>
</dbReference>
<comment type="subcellular location">
    <subcellularLocation>
        <location evidence="2">Cytoplasm</location>
    </subcellularLocation>
</comment>
<dbReference type="PANTHER" id="PTHR23355">
    <property type="entry name" value="RIBONUCLEASE"/>
    <property type="match status" value="1"/>
</dbReference>
<dbReference type="GO" id="GO:0005829">
    <property type="term" value="C:cytosol"/>
    <property type="evidence" value="ECO:0007669"/>
    <property type="project" value="TreeGrafter"/>
</dbReference>
<feature type="compositionally biased region" description="Basic residues" evidence="9">
    <location>
        <begin position="776"/>
        <end position="795"/>
    </location>
</feature>
<evidence type="ECO:0000256" key="2">
    <source>
        <dbReference type="ARBA" id="ARBA00004496"/>
    </source>
</evidence>
<organism evidence="11">
    <name type="scientific">hydrothermal vent metagenome</name>
    <dbReference type="NCBI Taxonomy" id="652676"/>
    <lineage>
        <taxon>unclassified sequences</taxon>
        <taxon>metagenomes</taxon>
        <taxon>ecological metagenomes</taxon>
    </lineage>
</organism>
<dbReference type="GO" id="GO:0008859">
    <property type="term" value="F:exoribonuclease II activity"/>
    <property type="evidence" value="ECO:0007669"/>
    <property type="project" value="UniProtKB-EC"/>
</dbReference>
<reference evidence="11" key="1">
    <citation type="submission" date="2018-06" db="EMBL/GenBank/DDBJ databases">
        <authorList>
            <person name="Zhirakovskaya E."/>
        </authorList>
    </citation>
    <scope>NUCLEOTIDE SEQUENCE</scope>
</reference>
<evidence type="ECO:0000313" key="11">
    <source>
        <dbReference type="EMBL" id="VAW90150.1"/>
    </source>
</evidence>
<accession>A0A3B0ZLU8</accession>
<dbReference type="FunFam" id="2.40.50.140:FF:000213">
    <property type="entry name" value="Ribonuclease R"/>
    <property type="match status" value="1"/>
</dbReference>
<keyword evidence="4" id="KW-0963">Cytoplasm</keyword>
<dbReference type="PROSITE" id="PS01175">
    <property type="entry name" value="RIBONUCLEASE_II"/>
    <property type="match status" value="1"/>
</dbReference>
<evidence type="ECO:0000256" key="3">
    <source>
        <dbReference type="ARBA" id="ARBA00012163"/>
    </source>
</evidence>
<keyword evidence="5" id="KW-0540">Nuclease</keyword>
<dbReference type="NCBIfam" id="TIGR00358">
    <property type="entry name" value="3_prime_RNase"/>
    <property type="match status" value="1"/>
</dbReference>
<evidence type="ECO:0000256" key="7">
    <source>
        <dbReference type="ARBA" id="ARBA00022839"/>
    </source>
</evidence>
<dbReference type="InterPro" id="IPR001900">
    <property type="entry name" value="RNase_II/R"/>
</dbReference>
<dbReference type="PROSITE" id="PS50126">
    <property type="entry name" value="S1"/>
    <property type="match status" value="1"/>
</dbReference>
<feature type="region of interest" description="Disordered" evidence="9">
    <location>
        <begin position="726"/>
        <end position="795"/>
    </location>
</feature>
<dbReference type="InterPro" id="IPR011129">
    <property type="entry name" value="CSD"/>
</dbReference>
<dbReference type="InterPro" id="IPR003029">
    <property type="entry name" value="S1_domain"/>
</dbReference>
<name>A0A3B0ZLU8_9ZZZZ</name>
<dbReference type="NCBIfam" id="TIGR02063">
    <property type="entry name" value="RNase_R"/>
    <property type="match status" value="1"/>
</dbReference>
<evidence type="ECO:0000256" key="6">
    <source>
        <dbReference type="ARBA" id="ARBA00022801"/>
    </source>
</evidence>
<dbReference type="InterPro" id="IPR012340">
    <property type="entry name" value="NA-bd_OB-fold"/>
</dbReference>
<feature type="compositionally biased region" description="Basic and acidic residues" evidence="9">
    <location>
        <begin position="750"/>
        <end position="775"/>
    </location>
</feature>
<dbReference type="InterPro" id="IPR050180">
    <property type="entry name" value="RNR_Ribonuclease"/>
</dbReference>
<dbReference type="AlphaFoldDB" id="A0A3B0ZLU8"/>
<dbReference type="GO" id="GO:0006402">
    <property type="term" value="P:mRNA catabolic process"/>
    <property type="evidence" value="ECO:0007669"/>
    <property type="project" value="TreeGrafter"/>
</dbReference>
<dbReference type="NCBIfam" id="NF008648">
    <property type="entry name" value="PRK11642.1"/>
    <property type="match status" value="1"/>
</dbReference>
<comment type="catalytic activity">
    <reaction evidence="1">
        <text>Exonucleolytic cleavage in the 3'- to 5'-direction to yield nucleoside 5'-phosphates.</text>
        <dbReference type="EC" id="3.1.13.1"/>
    </reaction>
</comment>
<dbReference type="Pfam" id="PF00575">
    <property type="entry name" value="S1"/>
    <property type="match status" value="1"/>
</dbReference>
<dbReference type="InterPro" id="IPR004476">
    <property type="entry name" value="RNase_II/RNase_R"/>
</dbReference>
<gene>
    <name evidence="11" type="ORF">MNBD_GAMMA18-1947</name>
</gene>
<dbReference type="Pfam" id="PF17876">
    <property type="entry name" value="CSD2"/>
    <property type="match status" value="1"/>
</dbReference>
<evidence type="ECO:0000256" key="1">
    <source>
        <dbReference type="ARBA" id="ARBA00001849"/>
    </source>
</evidence>
<keyword evidence="6" id="KW-0378">Hydrolase</keyword>
<keyword evidence="8" id="KW-0694">RNA-binding</keyword>
<dbReference type="HAMAP" id="MF_01895">
    <property type="entry name" value="RNase_R"/>
    <property type="match status" value="1"/>
</dbReference>
<protein>
    <recommendedName>
        <fullName evidence="3">exoribonuclease II</fullName>
        <ecNumber evidence="3">3.1.13.1</ecNumber>
    </recommendedName>
</protein>